<sequence length="342" mass="36426">MSDIDLQNRPMDTPALAKQTGGDKTTTVRPSWPPPPRPRKKRSKLKLASSILVIIISSLLLISSLALILFKTSTGYQASLRHAATVEVQQTRSVQNTAQAQAQGTANYFQTAQAQIEASATAEGNQAAIATQTVNDATATATAGEKLYQLWTASKTLIDDPMQDNSGSSKWDRGGPAANTGCSFTDNTYHAKEAQIGYLQPCIAQGTNETDIAYQASVSILQGNPGEAGLLLRANSEGSSYYFFHVGSNGSYALDLYQSDNQGKILLQGLSDAITPGLQQTNQLMILAHQDSLTILANGHYLGAISDDTLTSGKIGVAVINNGTPIDATFSDVKVWKNEIKS</sequence>
<dbReference type="Gene3D" id="2.60.120.560">
    <property type="entry name" value="Exo-inulinase, domain 1"/>
    <property type="match status" value="1"/>
</dbReference>
<name>A0A402B727_9CHLR</name>
<feature type="transmembrane region" description="Helical" evidence="2">
    <location>
        <begin position="47"/>
        <end position="70"/>
    </location>
</feature>
<evidence type="ECO:0000313" key="4">
    <source>
        <dbReference type="Proteomes" id="UP000287171"/>
    </source>
</evidence>
<dbReference type="Proteomes" id="UP000287171">
    <property type="component" value="Unassembled WGS sequence"/>
</dbReference>
<accession>A0A402B727</accession>
<reference evidence="4" key="1">
    <citation type="submission" date="2018-12" db="EMBL/GenBank/DDBJ databases">
        <title>Tengunoibacter tsumagoiensis gen. nov., sp. nov., Dictyobacter kobayashii sp. nov., D. alpinus sp. nov., and D. joshuensis sp. nov. and description of Dictyobacteraceae fam. nov. within the order Ktedonobacterales isolated from Tengu-no-mugimeshi.</title>
        <authorList>
            <person name="Wang C.M."/>
            <person name="Zheng Y."/>
            <person name="Sakai Y."/>
            <person name="Toyoda A."/>
            <person name="Minakuchi Y."/>
            <person name="Abe K."/>
            <person name="Yokota A."/>
            <person name="Yabe S."/>
        </authorList>
    </citation>
    <scope>NUCLEOTIDE SEQUENCE [LARGE SCALE GENOMIC DNA]</scope>
    <source>
        <strain evidence="4">Uno16</strain>
    </source>
</reference>
<dbReference type="AlphaFoldDB" id="A0A402B727"/>
<keyword evidence="2" id="KW-0812">Transmembrane</keyword>
<keyword evidence="4" id="KW-1185">Reference proteome</keyword>
<gene>
    <name evidence="3" type="ORF">KDA_26770</name>
</gene>
<evidence type="ECO:0008006" key="5">
    <source>
        <dbReference type="Google" id="ProtNLM"/>
    </source>
</evidence>
<evidence type="ECO:0000313" key="3">
    <source>
        <dbReference type="EMBL" id="GCE27193.1"/>
    </source>
</evidence>
<feature type="region of interest" description="Disordered" evidence="1">
    <location>
        <begin position="1"/>
        <end position="43"/>
    </location>
</feature>
<comment type="caution">
    <text evidence="3">The sequence shown here is derived from an EMBL/GenBank/DDBJ whole genome shotgun (WGS) entry which is preliminary data.</text>
</comment>
<protein>
    <recommendedName>
        <fullName evidence="5">3-keto-disaccharide hydrolase domain-containing protein</fullName>
    </recommendedName>
</protein>
<evidence type="ECO:0000256" key="1">
    <source>
        <dbReference type="SAM" id="MobiDB-lite"/>
    </source>
</evidence>
<evidence type="ECO:0000256" key="2">
    <source>
        <dbReference type="SAM" id="Phobius"/>
    </source>
</evidence>
<dbReference type="EMBL" id="BIFT01000001">
    <property type="protein sequence ID" value="GCE27193.1"/>
    <property type="molecule type" value="Genomic_DNA"/>
</dbReference>
<keyword evidence="2" id="KW-1133">Transmembrane helix</keyword>
<proteinExistence type="predicted"/>
<organism evidence="3 4">
    <name type="scientific">Dictyobacter alpinus</name>
    <dbReference type="NCBI Taxonomy" id="2014873"/>
    <lineage>
        <taxon>Bacteria</taxon>
        <taxon>Bacillati</taxon>
        <taxon>Chloroflexota</taxon>
        <taxon>Ktedonobacteria</taxon>
        <taxon>Ktedonobacterales</taxon>
        <taxon>Dictyobacteraceae</taxon>
        <taxon>Dictyobacter</taxon>
    </lineage>
</organism>
<keyword evidence="2" id="KW-0472">Membrane</keyword>